<feature type="region of interest" description="Disordered" evidence="1">
    <location>
        <begin position="1"/>
        <end position="32"/>
    </location>
</feature>
<evidence type="ECO:0000256" key="1">
    <source>
        <dbReference type="SAM" id="MobiDB-lite"/>
    </source>
</evidence>
<accession>A0A540L694</accession>
<gene>
    <name evidence="2" type="ORF">C1H46_032706</name>
</gene>
<name>A0A540L694_MALBA</name>
<feature type="compositionally biased region" description="Basic and acidic residues" evidence="1">
    <location>
        <begin position="18"/>
        <end position="32"/>
    </location>
</feature>
<dbReference type="EMBL" id="VIEB01000753">
    <property type="protein sequence ID" value="TQD81772.1"/>
    <property type="molecule type" value="Genomic_DNA"/>
</dbReference>
<dbReference type="AlphaFoldDB" id="A0A540L694"/>
<protein>
    <submittedName>
        <fullName evidence="2">Uncharacterized protein</fullName>
    </submittedName>
</protein>
<comment type="caution">
    <text evidence="2">The sequence shown here is derived from an EMBL/GenBank/DDBJ whole genome shotgun (WGS) entry which is preliminary data.</text>
</comment>
<sequence length="124" mass="14175">MATLKLNQHHQEVGGSRTGRELDINRCSGDRGETERHVGYLAEKSLYYSFRSPSPSSLASAFNSRLVDYTGKQSKCLKRDNHWLRENHSRVDATMKKKQADTVELMRCNMARIKCGGQRTRAEE</sequence>
<dbReference type="Proteomes" id="UP000315295">
    <property type="component" value="Unassembled WGS sequence"/>
</dbReference>
<proteinExistence type="predicted"/>
<reference evidence="2 3" key="1">
    <citation type="journal article" date="2019" name="G3 (Bethesda)">
        <title>Sequencing of a Wild Apple (Malus baccata) Genome Unravels the Differences Between Cultivated and Wild Apple Species Regarding Disease Resistance and Cold Tolerance.</title>
        <authorList>
            <person name="Chen X."/>
        </authorList>
    </citation>
    <scope>NUCLEOTIDE SEQUENCE [LARGE SCALE GENOMIC DNA]</scope>
    <source>
        <strain evidence="3">cv. Shandingzi</strain>
        <tissue evidence="2">Leaves</tissue>
    </source>
</reference>
<organism evidence="2 3">
    <name type="scientific">Malus baccata</name>
    <name type="common">Siberian crab apple</name>
    <name type="synonym">Pyrus baccata</name>
    <dbReference type="NCBI Taxonomy" id="106549"/>
    <lineage>
        <taxon>Eukaryota</taxon>
        <taxon>Viridiplantae</taxon>
        <taxon>Streptophyta</taxon>
        <taxon>Embryophyta</taxon>
        <taxon>Tracheophyta</taxon>
        <taxon>Spermatophyta</taxon>
        <taxon>Magnoliopsida</taxon>
        <taxon>eudicotyledons</taxon>
        <taxon>Gunneridae</taxon>
        <taxon>Pentapetalae</taxon>
        <taxon>rosids</taxon>
        <taxon>fabids</taxon>
        <taxon>Rosales</taxon>
        <taxon>Rosaceae</taxon>
        <taxon>Amygdaloideae</taxon>
        <taxon>Maleae</taxon>
        <taxon>Malus</taxon>
    </lineage>
</organism>
<evidence type="ECO:0000313" key="3">
    <source>
        <dbReference type="Proteomes" id="UP000315295"/>
    </source>
</evidence>
<evidence type="ECO:0000313" key="2">
    <source>
        <dbReference type="EMBL" id="TQD81772.1"/>
    </source>
</evidence>
<keyword evidence="3" id="KW-1185">Reference proteome</keyword>